<feature type="domain" description="Right handed beta helix" evidence="1">
    <location>
        <begin position="10"/>
        <end position="134"/>
    </location>
</feature>
<organism evidence="2">
    <name type="scientific">marine sediment metagenome</name>
    <dbReference type="NCBI Taxonomy" id="412755"/>
    <lineage>
        <taxon>unclassified sequences</taxon>
        <taxon>metagenomes</taxon>
        <taxon>ecological metagenomes</taxon>
    </lineage>
</organism>
<dbReference type="Pfam" id="PF13229">
    <property type="entry name" value="Beta_helix"/>
    <property type="match status" value="1"/>
</dbReference>
<gene>
    <name evidence="2" type="ORF">S06H3_15341</name>
</gene>
<reference evidence="2" key="1">
    <citation type="journal article" date="2014" name="Front. Microbiol.">
        <title>High frequency of phylogenetically diverse reductive dehalogenase-homologous genes in deep subseafloor sedimentary metagenomes.</title>
        <authorList>
            <person name="Kawai M."/>
            <person name="Futagami T."/>
            <person name="Toyoda A."/>
            <person name="Takaki Y."/>
            <person name="Nishi S."/>
            <person name="Hori S."/>
            <person name="Arai W."/>
            <person name="Tsubouchi T."/>
            <person name="Morono Y."/>
            <person name="Uchiyama I."/>
            <person name="Ito T."/>
            <person name="Fujiyama A."/>
            <person name="Inagaki F."/>
            <person name="Takami H."/>
        </authorList>
    </citation>
    <scope>NUCLEOTIDE SEQUENCE</scope>
    <source>
        <strain evidence="2">Expedition CK06-06</strain>
    </source>
</reference>
<evidence type="ECO:0000313" key="2">
    <source>
        <dbReference type="EMBL" id="GAI09431.1"/>
    </source>
</evidence>
<name>X1LUD5_9ZZZZ</name>
<dbReference type="SUPFAM" id="SSF51126">
    <property type="entry name" value="Pectin lyase-like"/>
    <property type="match status" value="1"/>
</dbReference>
<protein>
    <recommendedName>
        <fullName evidence="1">Right handed beta helix domain-containing protein</fullName>
    </recommendedName>
</protein>
<dbReference type="InterPro" id="IPR006626">
    <property type="entry name" value="PbH1"/>
</dbReference>
<proteinExistence type="predicted"/>
<evidence type="ECO:0000259" key="1">
    <source>
        <dbReference type="Pfam" id="PF13229"/>
    </source>
</evidence>
<dbReference type="InterPro" id="IPR039448">
    <property type="entry name" value="Beta_helix"/>
</dbReference>
<comment type="caution">
    <text evidence="2">The sequence shown here is derived from an EMBL/GenBank/DDBJ whole genome shotgun (WGS) entry which is preliminary data.</text>
</comment>
<feature type="non-terminal residue" evidence="2">
    <location>
        <position position="1"/>
    </location>
</feature>
<dbReference type="AlphaFoldDB" id="X1LUD5"/>
<dbReference type="SMART" id="SM00710">
    <property type="entry name" value="PbH1"/>
    <property type="match status" value="4"/>
</dbReference>
<accession>X1LUD5</accession>
<dbReference type="InterPro" id="IPR011050">
    <property type="entry name" value="Pectin_lyase_fold/virulence"/>
</dbReference>
<sequence length="266" mass="29744">IWTDTDVTAPIVRYNKVYNNQWKGIYIELTSDAQVYYNIVYDHANKEGISLRGGDGEEANCDDNKIYNNISYNNLEGIRVWTNGDCEGDCISGNLIKNNIAIGNTDFELRVRGDADNDGVHSTGNIFTYNCFGAEAADFIEWGTDTFFATYDLWQAADGCGAGVCTNQAEADPLFVDAAGGNFALKFGSPCINTGTDNGDNYRWGFDPRDPTFPYDLLDNRLYGDHEIGAFVYVRRYEISKRIKDMYLKMGLGLDLSQPLSCIIQY</sequence>
<dbReference type="Gene3D" id="2.160.20.10">
    <property type="entry name" value="Single-stranded right-handed beta-helix, Pectin lyase-like"/>
    <property type="match status" value="1"/>
</dbReference>
<dbReference type="InterPro" id="IPR012334">
    <property type="entry name" value="Pectin_lyas_fold"/>
</dbReference>
<dbReference type="EMBL" id="BARV01007544">
    <property type="protein sequence ID" value="GAI09431.1"/>
    <property type="molecule type" value="Genomic_DNA"/>
</dbReference>